<dbReference type="AlphaFoldDB" id="A0A9D4YV06"/>
<comment type="caution">
    <text evidence="2">The sequence shown here is derived from an EMBL/GenBank/DDBJ whole genome shotgun (WGS) entry which is preliminary data.</text>
</comment>
<reference evidence="2" key="2">
    <citation type="submission" date="2020-11" db="EMBL/GenBank/DDBJ databases">
        <authorList>
            <person name="Cecchin M."/>
            <person name="Marcolungo L."/>
            <person name="Rossato M."/>
            <person name="Girolomoni L."/>
            <person name="Cosentino E."/>
            <person name="Cuine S."/>
            <person name="Li-Beisson Y."/>
            <person name="Delledonne M."/>
            <person name="Ballottari M."/>
        </authorList>
    </citation>
    <scope>NUCLEOTIDE SEQUENCE</scope>
    <source>
        <strain evidence="2">211/11P</strain>
        <tissue evidence="2">Whole cell</tissue>
    </source>
</reference>
<accession>A0A9D4YV06</accession>
<reference evidence="2" key="1">
    <citation type="journal article" date="2019" name="Plant J.">
        <title>Chlorella vulgaris genome assembly and annotation reveals the molecular basis for metabolic acclimation to high light conditions.</title>
        <authorList>
            <person name="Cecchin M."/>
            <person name="Marcolungo L."/>
            <person name="Rossato M."/>
            <person name="Girolomoni L."/>
            <person name="Cosentino E."/>
            <person name="Cuine S."/>
            <person name="Li-Beisson Y."/>
            <person name="Delledonne M."/>
            <person name="Ballottari M."/>
        </authorList>
    </citation>
    <scope>NUCLEOTIDE SEQUENCE</scope>
    <source>
        <strain evidence="2">211/11P</strain>
    </source>
</reference>
<dbReference type="Proteomes" id="UP001055712">
    <property type="component" value="Unassembled WGS sequence"/>
</dbReference>
<sequence length="184" mass="19197">MSAMHATERPAEFPATLTSDETALVAQLKAKYSSSSVPAESAAISTGSAAPQPPAVTLTTNPTAPMPPVKMCFTCSGSGSVSECYDTRHLQRTCDACRGSGTRSDGGSGGASKSTEQGIESSAGAGAPALLQKIAAYEAELASERARLNACVDPRERELRQELVAQLDHQLGRLTRQQPPMDCN</sequence>
<dbReference type="InterPro" id="IPR036410">
    <property type="entry name" value="HSP_DnaJ_Cys-rich_dom_sf"/>
</dbReference>
<evidence type="ECO:0000313" key="3">
    <source>
        <dbReference type="Proteomes" id="UP001055712"/>
    </source>
</evidence>
<evidence type="ECO:0000313" key="2">
    <source>
        <dbReference type="EMBL" id="KAI3428037.1"/>
    </source>
</evidence>
<gene>
    <name evidence="2" type="ORF">D9Q98_006423</name>
</gene>
<feature type="region of interest" description="Disordered" evidence="1">
    <location>
        <begin position="95"/>
        <end position="124"/>
    </location>
</feature>
<name>A0A9D4YV06_CHLVU</name>
<proteinExistence type="predicted"/>
<evidence type="ECO:0000256" key="1">
    <source>
        <dbReference type="SAM" id="MobiDB-lite"/>
    </source>
</evidence>
<protein>
    <submittedName>
        <fullName evidence="2">Uncharacterized protein</fullName>
    </submittedName>
</protein>
<dbReference type="EMBL" id="SIDB01000009">
    <property type="protein sequence ID" value="KAI3428037.1"/>
    <property type="molecule type" value="Genomic_DNA"/>
</dbReference>
<keyword evidence="3" id="KW-1185">Reference proteome</keyword>
<organism evidence="2 3">
    <name type="scientific">Chlorella vulgaris</name>
    <name type="common">Green alga</name>
    <dbReference type="NCBI Taxonomy" id="3077"/>
    <lineage>
        <taxon>Eukaryota</taxon>
        <taxon>Viridiplantae</taxon>
        <taxon>Chlorophyta</taxon>
        <taxon>core chlorophytes</taxon>
        <taxon>Trebouxiophyceae</taxon>
        <taxon>Chlorellales</taxon>
        <taxon>Chlorellaceae</taxon>
        <taxon>Chlorella clade</taxon>
        <taxon>Chlorella</taxon>
    </lineage>
</organism>
<feature type="region of interest" description="Disordered" evidence="1">
    <location>
        <begin position="44"/>
        <end position="63"/>
    </location>
</feature>
<dbReference type="SUPFAM" id="SSF57938">
    <property type="entry name" value="DnaJ/Hsp40 cysteine-rich domain"/>
    <property type="match status" value="1"/>
</dbReference>